<accession>A0AAV3S0U9</accession>
<name>A0AAV3S0U9_LITER</name>
<evidence type="ECO:0000313" key="2">
    <source>
        <dbReference type="Proteomes" id="UP001454036"/>
    </source>
</evidence>
<gene>
    <name evidence="1" type="ORF">LIER_34048</name>
</gene>
<comment type="caution">
    <text evidence="1">The sequence shown here is derived from an EMBL/GenBank/DDBJ whole genome shotgun (WGS) entry which is preliminary data.</text>
</comment>
<evidence type="ECO:0000313" key="1">
    <source>
        <dbReference type="EMBL" id="GAA0186760.1"/>
    </source>
</evidence>
<proteinExistence type="predicted"/>
<organism evidence="1 2">
    <name type="scientific">Lithospermum erythrorhizon</name>
    <name type="common">Purple gromwell</name>
    <name type="synonym">Lithospermum officinale var. erythrorhizon</name>
    <dbReference type="NCBI Taxonomy" id="34254"/>
    <lineage>
        <taxon>Eukaryota</taxon>
        <taxon>Viridiplantae</taxon>
        <taxon>Streptophyta</taxon>
        <taxon>Embryophyta</taxon>
        <taxon>Tracheophyta</taxon>
        <taxon>Spermatophyta</taxon>
        <taxon>Magnoliopsida</taxon>
        <taxon>eudicotyledons</taxon>
        <taxon>Gunneridae</taxon>
        <taxon>Pentapetalae</taxon>
        <taxon>asterids</taxon>
        <taxon>lamiids</taxon>
        <taxon>Boraginales</taxon>
        <taxon>Boraginaceae</taxon>
        <taxon>Boraginoideae</taxon>
        <taxon>Lithospermeae</taxon>
        <taxon>Lithospermum</taxon>
    </lineage>
</organism>
<dbReference type="AlphaFoldDB" id="A0AAV3S0U9"/>
<sequence>MNVTSSSFRNTACSRFPKEEDFKKIARARQGGIRSRLINFLKPGCLGKAISKKTRPLNEPEKQMQLLQNKCQITTLGDWFLASPTLNHNYIKESDFCSPKPTKNAVHLSIDTEKKFKTMKESIKLDNGCSPRSGNTIKRVQFRIPEVVDVFIINPPKELVKSQAH</sequence>
<keyword evidence="2" id="KW-1185">Reference proteome</keyword>
<reference evidence="1 2" key="1">
    <citation type="submission" date="2024-01" db="EMBL/GenBank/DDBJ databases">
        <title>The complete chloroplast genome sequence of Lithospermum erythrorhizon: insights into the phylogenetic relationship among Boraginaceae species and the maternal lineages of purple gromwells.</title>
        <authorList>
            <person name="Okada T."/>
            <person name="Watanabe K."/>
        </authorList>
    </citation>
    <scope>NUCLEOTIDE SEQUENCE [LARGE SCALE GENOMIC DNA]</scope>
</reference>
<dbReference type="Proteomes" id="UP001454036">
    <property type="component" value="Unassembled WGS sequence"/>
</dbReference>
<dbReference type="EMBL" id="BAABME010014007">
    <property type="protein sequence ID" value="GAA0186760.1"/>
    <property type="molecule type" value="Genomic_DNA"/>
</dbReference>
<protein>
    <submittedName>
        <fullName evidence="1">Uncharacterized protein</fullName>
    </submittedName>
</protein>